<sequence>MVYQPEASAAAAARRRRSQRRVGFADQPPPSPDPTFPPPALEIDETDAVSAIDDGPLRAPEGEQLEIQIDKAQTPKVSKQHIAFGRVVRERQAVDAYVPPPKSLTLDPTTGAPIFRSPASKKKYGWTRTPKQTPTKVRRKVKRVMDSLPPPPSVSKYVDRAPDEESVIRPSDFESFGSPPPKAPPVFLTEPDEPRSPLSPVENTFPTGCSGSAVEAVRAKKERLQREAVQAKLDKVAERKLRFVREKRWKKWLVAVVSGRAAMELANRFLLKCIQEEDARLHEDAQRTLSRFYRSITRRRRLHAAATLLKARSLNVTIKIRVWKKRFASRKLQRFLKETAWAIRIRTARRKYFRAVRLFQRLFRDYGACTRARKLAMRRVWDACEGKAEETFATKLKQAAEAAAARAKEHPATFAEEVSMTAGPDPEIRDARQRAAAWRRRKAELVKAAQEKRRRKQRDEVPTRRPFPASTPSPRRVDNAQAIAKDEKTWNRTDAKFAALLAKTTGRQTRRRRRTAPVAAFAPVPVAARNAAFSEIIRDRRRAHGKRYASKTIRDDYRGTSKEFTMEEAFNLLGKPLPAAEAVRKAHEWPPVAFFVGLRKEVRRRYAAARASEDSLALARRKAEPVVAFEV</sequence>
<evidence type="ECO:0000256" key="1">
    <source>
        <dbReference type="SAM" id="MobiDB-lite"/>
    </source>
</evidence>
<gene>
    <name evidence="2" type="ORF">PCAL00307_LOCUS3239</name>
    <name evidence="3" type="ORF">PECAL_5P18610</name>
</gene>
<feature type="region of interest" description="Disordered" evidence="1">
    <location>
        <begin position="99"/>
        <end position="207"/>
    </location>
</feature>
<reference evidence="2" key="1">
    <citation type="submission" date="2021-01" db="EMBL/GenBank/DDBJ databases">
        <authorList>
            <person name="Corre E."/>
            <person name="Pelletier E."/>
            <person name="Niang G."/>
            <person name="Scheremetjew M."/>
            <person name="Finn R."/>
            <person name="Kale V."/>
            <person name="Holt S."/>
            <person name="Cochrane G."/>
            <person name="Meng A."/>
            <person name="Brown T."/>
            <person name="Cohen L."/>
        </authorList>
    </citation>
    <scope>NUCLEOTIDE SEQUENCE</scope>
    <source>
        <strain evidence="2">CCMP1756</strain>
    </source>
</reference>
<dbReference type="Proteomes" id="UP000789595">
    <property type="component" value="Unassembled WGS sequence"/>
</dbReference>
<feature type="compositionally biased region" description="Basic and acidic residues" evidence="1">
    <location>
        <begin position="446"/>
        <end position="463"/>
    </location>
</feature>
<dbReference type="EMBL" id="HBIW01003938">
    <property type="protein sequence ID" value="CAE0687805.1"/>
    <property type="molecule type" value="Transcribed_RNA"/>
</dbReference>
<evidence type="ECO:0000313" key="4">
    <source>
        <dbReference type="Proteomes" id="UP000789595"/>
    </source>
</evidence>
<reference evidence="3" key="2">
    <citation type="submission" date="2021-11" db="EMBL/GenBank/DDBJ databases">
        <authorList>
            <consortium name="Genoscope - CEA"/>
            <person name="William W."/>
        </authorList>
    </citation>
    <scope>NUCLEOTIDE SEQUENCE</scope>
</reference>
<feature type="compositionally biased region" description="Pro residues" evidence="1">
    <location>
        <begin position="27"/>
        <end position="40"/>
    </location>
</feature>
<evidence type="ECO:0000313" key="3">
    <source>
        <dbReference type="EMBL" id="CAH0377301.1"/>
    </source>
</evidence>
<protein>
    <submittedName>
        <fullName evidence="2">Uncharacterized protein</fullName>
    </submittedName>
</protein>
<feature type="compositionally biased region" description="Basic and acidic residues" evidence="1">
    <location>
        <begin position="157"/>
        <end position="167"/>
    </location>
</feature>
<organism evidence="2">
    <name type="scientific">Pelagomonas calceolata</name>
    <dbReference type="NCBI Taxonomy" id="35677"/>
    <lineage>
        <taxon>Eukaryota</taxon>
        <taxon>Sar</taxon>
        <taxon>Stramenopiles</taxon>
        <taxon>Ochrophyta</taxon>
        <taxon>Pelagophyceae</taxon>
        <taxon>Pelagomonadales</taxon>
        <taxon>Pelagomonadaceae</taxon>
        <taxon>Pelagomonas</taxon>
    </lineage>
</organism>
<dbReference type="EMBL" id="CAKKNE010000005">
    <property type="protein sequence ID" value="CAH0377301.1"/>
    <property type="molecule type" value="Genomic_DNA"/>
</dbReference>
<dbReference type="AlphaFoldDB" id="A0A7S4E390"/>
<feature type="region of interest" description="Disordered" evidence="1">
    <location>
        <begin position="446"/>
        <end position="479"/>
    </location>
</feature>
<feature type="region of interest" description="Disordered" evidence="1">
    <location>
        <begin position="1"/>
        <end position="41"/>
    </location>
</feature>
<keyword evidence="4" id="KW-1185">Reference proteome</keyword>
<proteinExistence type="predicted"/>
<name>A0A7S4E390_9STRA</name>
<accession>A0A7S4E390</accession>
<evidence type="ECO:0000313" key="2">
    <source>
        <dbReference type="EMBL" id="CAE0687805.1"/>
    </source>
</evidence>